<organism evidence="2 3">
    <name type="scientific">Ophiocordyceps unilateralis</name>
    <name type="common">Zombie-ant fungus</name>
    <name type="synonym">Torrubia unilateralis</name>
    <dbReference type="NCBI Taxonomy" id="268505"/>
    <lineage>
        <taxon>Eukaryota</taxon>
        <taxon>Fungi</taxon>
        <taxon>Dikarya</taxon>
        <taxon>Ascomycota</taxon>
        <taxon>Pezizomycotina</taxon>
        <taxon>Sordariomycetes</taxon>
        <taxon>Hypocreomycetidae</taxon>
        <taxon>Hypocreales</taxon>
        <taxon>Ophiocordycipitaceae</taxon>
        <taxon>Ophiocordyceps</taxon>
    </lineage>
</organism>
<feature type="region of interest" description="Disordered" evidence="1">
    <location>
        <begin position="1"/>
        <end position="53"/>
    </location>
</feature>
<evidence type="ECO:0000313" key="2">
    <source>
        <dbReference type="EMBL" id="PFH58296.1"/>
    </source>
</evidence>
<sequence length="191" mass="19675">MVASFVARRLQPKKKTKGNLARRPVTQADTKKRRTPSLISRRHEAAAASHSPRHQACLSSERAKVETCPPTDYDCLCAAHGAVATCYNNCPNDQRAPSARQAARSNCQNASMYGTKAKASKTSSMSASSTSDASATTTESDSASSTNGVMRGASSSSTSTARPTSTGAADALSGSTGGLFMAVAGVLAALL</sequence>
<dbReference type="EMBL" id="LAZP02000306">
    <property type="protein sequence ID" value="PFH58296.1"/>
    <property type="molecule type" value="Genomic_DNA"/>
</dbReference>
<reference evidence="2 3" key="1">
    <citation type="journal article" date="2015" name="BMC Genomics">
        <title>Gene expression during zombie ant biting behavior reflects the complexity underlying fungal parasitic behavioral manipulation.</title>
        <authorList>
            <person name="de Bekker C."/>
            <person name="Ohm R.A."/>
            <person name="Loreto R.G."/>
            <person name="Sebastian A."/>
            <person name="Albert I."/>
            <person name="Merrow M."/>
            <person name="Brachmann A."/>
            <person name="Hughes D.P."/>
        </authorList>
    </citation>
    <scope>NUCLEOTIDE SEQUENCE [LARGE SCALE GENOMIC DNA]</scope>
    <source>
        <strain evidence="2 3">SC16a</strain>
    </source>
</reference>
<evidence type="ECO:0008006" key="4">
    <source>
        <dbReference type="Google" id="ProtNLM"/>
    </source>
</evidence>
<comment type="caution">
    <text evidence="2">The sequence shown here is derived from an EMBL/GenBank/DDBJ whole genome shotgun (WGS) entry which is preliminary data.</text>
</comment>
<name>A0A2A9PBV2_OPHUN</name>
<feature type="region of interest" description="Disordered" evidence="1">
    <location>
        <begin position="118"/>
        <end position="169"/>
    </location>
</feature>
<reference evidence="2 3" key="2">
    <citation type="journal article" date="2017" name="Sci. Rep.">
        <title>Ant-infecting Ophiocordyceps genomes reveal a high diversity of potential behavioral manipulation genes and a possible major role for enterotoxins.</title>
        <authorList>
            <person name="de Bekker C."/>
            <person name="Ohm R.A."/>
            <person name="Evans H.C."/>
            <person name="Brachmann A."/>
            <person name="Hughes D.P."/>
        </authorList>
    </citation>
    <scope>NUCLEOTIDE SEQUENCE [LARGE SCALE GENOMIC DNA]</scope>
    <source>
        <strain evidence="2 3">SC16a</strain>
    </source>
</reference>
<proteinExistence type="predicted"/>
<dbReference type="OrthoDB" id="2507140at2759"/>
<evidence type="ECO:0000313" key="3">
    <source>
        <dbReference type="Proteomes" id="UP000037136"/>
    </source>
</evidence>
<keyword evidence="3" id="KW-1185">Reference proteome</keyword>
<evidence type="ECO:0000256" key="1">
    <source>
        <dbReference type="SAM" id="MobiDB-lite"/>
    </source>
</evidence>
<gene>
    <name evidence="2" type="ORF">XA68_13900</name>
</gene>
<dbReference type="STRING" id="268505.A0A2A9PBV2"/>
<dbReference type="Proteomes" id="UP000037136">
    <property type="component" value="Unassembled WGS sequence"/>
</dbReference>
<accession>A0A2A9PBV2</accession>
<protein>
    <recommendedName>
        <fullName evidence="4">Extracellular membrane protein CFEM domain-containing protein</fullName>
    </recommendedName>
</protein>
<dbReference type="AlphaFoldDB" id="A0A2A9PBV2"/>